<gene>
    <name evidence="1" type="ORF">MM415B01102_0006</name>
</gene>
<organism evidence="1">
    <name type="scientific">viral metagenome</name>
    <dbReference type="NCBI Taxonomy" id="1070528"/>
    <lineage>
        <taxon>unclassified sequences</taxon>
        <taxon>metagenomes</taxon>
        <taxon>organismal metagenomes</taxon>
    </lineage>
</organism>
<proteinExistence type="predicted"/>
<accession>A0A6M3ITX5</accession>
<dbReference type="AlphaFoldDB" id="A0A6M3ITX5"/>
<dbReference type="EMBL" id="MT141412">
    <property type="protein sequence ID" value="QJA60527.1"/>
    <property type="molecule type" value="Genomic_DNA"/>
</dbReference>
<protein>
    <submittedName>
        <fullName evidence="1">Uncharacterized protein</fullName>
    </submittedName>
</protein>
<sequence>MKHAEAIEEMKALAGGKAWSFTYEIASYKNGPHISGYINLDHPTKGHAVEAHTYAEAIENVKRMLGLVGCDPAPEDTDNA</sequence>
<name>A0A6M3ITX5_9ZZZZ</name>
<reference evidence="1" key="1">
    <citation type="submission" date="2020-03" db="EMBL/GenBank/DDBJ databases">
        <title>The deep terrestrial virosphere.</title>
        <authorList>
            <person name="Holmfeldt K."/>
            <person name="Nilsson E."/>
            <person name="Simone D."/>
            <person name="Lopez-Fernandez M."/>
            <person name="Wu X."/>
            <person name="de Brujin I."/>
            <person name="Lundin D."/>
            <person name="Andersson A."/>
            <person name="Bertilsson S."/>
            <person name="Dopson M."/>
        </authorList>
    </citation>
    <scope>NUCLEOTIDE SEQUENCE</scope>
    <source>
        <strain evidence="1">MM415B01102</strain>
    </source>
</reference>
<evidence type="ECO:0000313" key="1">
    <source>
        <dbReference type="EMBL" id="QJA60527.1"/>
    </source>
</evidence>